<evidence type="ECO:0000313" key="3">
    <source>
        <dbReference type="Proteomes" id="UP000729357"/>
    </source>
</evidence>
<sequence length="106" mass="11421">MNETDDDEGISLNDELYGNNTNTTAVALANPEATWSFAGLGEDDNTTSVNTPADTASDRPDVGSDIEDRFMDLDRDESLPPLVDDETMTTEGPEQFGEGSNADQDE</sequence>
<proteinExistence type="predicted"/>
<keyword evidence="3" id="KW-1185">Reference proteome</keyword>
<organism evidence="2 3">
    <name type="scientific">Aureobasidium melanogenum</name>
    <name type="common">Aureobasidium pullulans var. melanogenum</name>
    <dbReference type="NCBI Taxonomy" id="46634"/>
    <lineage>
        <taxon>Eukaryota</taxon>
        <taxon>Fungi</taxon>
        <taxon>Dikarya</taxon>
        <taxon>Ascomycota</taxon>
        <taxon>Pezizomycotina</taxon>
        <taxon>Dothideomycetes</taxon>
        <taxon>Dothideomycetidae</taxon>
        <taxon>Dothideales</taxon>
        <taxon>Saccotheciaceae</taxon>
        <taxon>Aureobasidium</taxon>
    </lineage>
</organism>
<dbReference type="AlphaFoldDB" id="A0A9P8FD98"/>
<reference evidence="2" key="2">
    <citation type="submission" date="2021-08" db="EMBL/GenBank/DDBJ databases">
        <authorList>
            <person name="Gostincar C."/>
            <person name="Sun X."/>
            <person name="Song Z."/>
            <person name="Gunde-Cimerman N."/>
        </authorList>
    </citation>
    <scope>NUCLEOTIDE SEQUENCE</scope>
    <source>
        <strain evidence="2">EXF-9298</strain>
    </source>
</reference>
<feature type="compositionally biased region" description="Basic and acidic residues" evidence="1">
    <location>
        <begin position="56"/>
        <end position="78"/>
    </location>
</feature>
<protein>
    <submittedName>
        <fullName evidence="2">Uncharacterized protein</fullName>
    </submittedName>
</protein>
<comment type="caution">
    <text evidence="2">The sequence shown here is derived from an EMBL/GenBank/DDBJ whole genome shotgun (WGS) entry which is preliminary data.</text>
</comment>
<name>A0A9P8FD98_AURME</name>
<dbReference type="Proteomes" id="UP000729357">
    <property type="component" value="Unassembled WGS sequence"/>
</dbReference>
<reference evidence="2" key="1">
    <citation type="journal article" date="2021" name="J Fungi (Basel)">
        <title>Virulence traits and population genomics of the black yeast Aureobasidium melanogenum.</title>
        <authorList>
            <person name="Cernosa A."/>
            <person name="Sun X."/>
            <person name="Gostincar C."/>
            <person name="Fang C."/>
            <person name="Gunde-Cimerman N."/>
            <person name="Song Z."/>
        </authorList>
    </citation>
    <scope>NUCLEOTIDE SEQUENCE</scope>
    <source>
        <strain evidence="2">EXF-9298</strain>
    </source>
</reference>
<accession>A0A9P8FD98</accession>
<feature type="non-terminal residue" evidence="2">
    <location>
        <position position="106"/>
    </location>
</feature>
<feature type="region of interest" description="Disordered" evidence="1">
    <location>
        <begin position="37"/>
        <end position="106"/>
    </location>
</feature>
<evidence type="ECO:0000256" key="1">
    <source>
        <dbReference type="SAM" id="MobiDB-lite"/>
    </source>
</evidence>
<gene>
    <name evidence="2" type="ORF">KCU98_g15390</name>
</gene>
<evidence type="ECO:0000313" key="2">
    <source>
        <dbReference type="EMBL" id="KAG9968987.1"/>
    </source>
</evidence>
<dbReference type="EMBL" id="JAHFXS010003252">
    <property type="protein sequence ID" value="KAG9968987.1"/>
    <property type="molecule type" value="Genomic_DNA"/>
</dbReference>